<evidence type="ECO:0000256" key="1">
    <source>
        <dbReference type="ARBA" id="ARBA00000439"/>
    </source>
</evidence>
<reference evidence="12" key="1">
    <citation type="submission" date="2017-04" db="EMBL/GenBank/DDBJ databases">
        <authorList>
            <person name="Varghese N."/>
            <person name="Submissions S."/>
        </authorList>
    </citation>
    <scope>NUCLEOTIDE SEQUENCE [LARGE SCALE GENOMIC DNA]</scope>
    <source>
        <strain evidence="12">USBA 82</strain>
    </source>
</reference>
<evidence type="ECO:0000256" key="8">
    <source>
        <dbReference type="ARBA" id="ARBA00031423"/>
    </source>
</evidence>
<dbReference type="NCBIfam" id="TIGR00217">
    <property type="entry name" value="malQ"/>
    <property type="match status" value="1"/>
</dbReference>
<dbReference type="RefSeq" id="WP_085545566.1">
    <property type="nucleotide sequence ID" value="NZ_FXBB01000045.1"/>
</dbReference>
<dbReference type="SUPFAM" id="SSF51445">
    <property type="entry name" value="(Trans)glycosidases"/>
    <property type="match status" value="1"/>
</dbReference>
<accession>A0A1X7L3P6</accession>
<evidence type="ECO:0000256" key="5">
    <source>
        <dbReference type="ARBA" id="ARBA00022676"/>
    </source>
</evidence>
<dbReference type="Proteomes" id="UP000193355">
    <property type="component" value="Unassembled WGS sequence"/>
</dbReference>
<dbReference type="EC" id="2.4.1.25" evidence="3 10"/>
<dbReference type="Gene3D" id="3.20.20.80">
    <property type="entry name" value="Glycosidases"/>
    <property type="match status" value="1"/>
</dbReference>
<evidence type="ECO:0000256" key="9">
    <source>
        <dbReference type="ARBA" id="ARBA00031501"/>
    </source>
</evidence>
<evidence type="ECO:0000256" key="3">
    <source>
        <dbReference type="ARBA" id="ARBA00012560"/>
    </source>
</evidence>
<dbReference type="OrthoDB" id="9811841at2"/>
<sequence>MRRSGLLLHISSLPSPWGTGDLGPWAYHVARNMARSSISVWQILPLNETSSAFGHSPYSPTSVFAGNRAFISPEELVKDGFILKSELPEKIPIGPSDFDRALEIRTALIAKSWERGKDLQDFKHFKEENRLWLENYCLFTVIKDRMGQKPWNLWPEPLRDREEEALSQIADQEGHSLDRLAFGQYLFFQQQRKWKKECNRLGLEILGDIPIYVIHDSSDVWANPDLFQLDDERLPSSVAGVPPDYYSEDGQLWGNPLYLWENHLAQRFSWWINRLRHCLTLYDRVRIDHFRGMVGYWAVPRDHATAREGRWEKVPYDRFFKAIRETFPDLPFTAEDLGVITPEVKRAMEDLGLAGMAVLQFAFDGDTGTNPYVPHNHRRNSVIYTGTHDNDTTAGWFKKAGETTVKNLQAYTGRQLDHRSAVDSVIRMALASVAELAVVPAQDVLGLDSEARINTPSTTTGNWTWRLKEDIDLEWIGDMTILYGRANTEDRPSEG</sequence>
<dbReference type="AlphaFoldDB" id="A0A1X7L3P6"/>
<name>A0A1X7L3P6_9BACT</name>
<evidence type="ECO:0000256" key="10">
    <source>
        <dbReference type="RuleBase" id="RU361207"/>
    </source>
</evidence>
<dbReference type="GO" id="GO:0004134">
    <property type="term" value="F:4-alpha-glucanotransferase activity"/>
    <property type="evidence" value="ECO:0007669"/>
    <property type="project" value="UniProtKB-EC"/>
</dbReference>
<dbReference type="Pfam" id="PF02446">
    <property type="entry name" value="Glyco_hydro_77"/>
    <property type="match status" value="1"/>
</dbReference>
<dbReference type="PANTHER" id="PTHR32438:SF5">
    <property type="entry name" value="4-ALPHA-GLUCANOTRANSFERASE DPE1, CHLOROPLASTIC_AMYLOPLASTIC"/>
    <property type="match status" value="1"/>
</dbReference>
<dbReference type="InterPro" id="IPR003385">
    <property type="entry name" value="Glyco_hydro_77"/>
</dbReference>
<dbReference type="NCBIfam" id="NF011080">
    <property type="entry name" value="PRK14508.1-3"/>
    <property type="match status" value="1"/>
</dbReference>
<keyword evidence="12" id="KW-1185">Reference proteome</keyword>
<dbReference type="GO" id="GO:0005975">
    <property type="term" value="P:carbohydrate metabolic process"/>
    <property type="evidence" value="ECO:0007669"/>
    <property type="project" value="InterPro"/>
</dbReference>
<evidence type="ECO:0000256" key="4">
    <source>
        <dbReference type="ARBA" id="ARBA00020295"/>
    </source>
</evidence>
<evidence type="ECO:0000256" key="2">
    <source>
        <dbReference type="ARBA" id="ARBA00005684"/>
    </source>
</evidence>
<dbReference type="STRING" id="561720.SAMN06275492_1456"/>
<protein>
    <recommendedName>
        <fullName evidence="4 10">4-alpha-glucanotransferase</fullName>
        <ecNumber evidence="3 10">2.4.1.25</ecNumber>
    </recommendedName>
    <alternativeName>
        <fullName evidence="8 10">Amylomaltase</fullName>
    </alternativeName>
    <alternativeName>
        <fullName evidence="9 10">Disproportionating enzyme</fullName>
    </alternativeName>
</protein>
<keyword evidence="5 10" id="KW-0328">Glycosyltransferase</keyword>
<comment type="catalytic activity">
    <reaction evidence="1 10">
        <text>Transfers a segment of a (1-&gt;4)-alpha-D-glucan to a new position in an acceptor, which may be glucose or a (1-&gt;4)-alpha-D-glucan.</text>
        <dbReference type="EC" id="2.4.1.25"/>
    </reaction>
</comment>
<organism evidence="11 12">
    <name type="scientific">Dethiosulfovibrio salsuginis</name>
    <dbReference type="NCBI Taxonomy" id="561720"/>
    <lineage>
        <taxon>Bacteria</taxon>
        <taxon>Thermotogati</taxon>
        <taxon>Synergistota</taxon>
        <taxon>Synergistia</taxon>
        <taxon>Synergistales</taxon>
        <taxon>Dethiosulfovibrionaceae</taxon>
        <taxon>Dethiosulfovibrio</taxon>
    </lineage>
</organism>
<gene>
    <name evidence="11" type="ORF">SAMN06275492_1456</name>
</gene>
<comment type="similarity">
    <text evidence="2 10">Belongs to the disproportionating enzyme family.</text>
</comment>
<evidence type="ECO:0000313" key="11">
    <source>
        <dbReference type="EMBL" id="SMG48360.1"/>
    </source>
</evidence>
<keyword evidence="7 10" id="KW-0119">Carbohydrate metabolism</keyword>
<evidence type="ECO:0000313" key="12">
    <source>
        <dbReference type="Proteomes" id="UP000193355"/>
    </source>
</evidence>
<dbReference type="PANTHER" id="PTHR32438">
    <property type="entry name" value="4-ALPHA-GLUCANOTRANSFERASE DPE1, CHLOROPLASTIC/AMYLOPLASTIC"/>
    <property type="match status" value="1"/>
</dbReference>
<proteinExistence type="inferred from homology"/>
<evidence type="ECO:0000256" key="7">
    <source>
        <dbReference type="ARBA" id="ARBA00023277"/>
    </source>
</evidence>
<dbReference type="EMBL" id="FXBB01000045">
    <property type="protein sequence ID" value="SMG48360.1"/>
    <property type="molecule type" value="Genomic_DNA"/>
</dbReference>
<dbReference type="InterPro" id="IPR017853">
    <property type="entry name" value="GH"/>
</dbReference>
<evidence type="ECO:0000256" key="6">
    <source>
        <dbReference type="ARBA" id="ARBA00022679"/>
    </source>
</evidence>
<keyword evidence="6 10" id="KW-0808">Transferase</keyword>